<evidence type="ECO:0000313" key="17">
    <source>
        <dbReference type="EMBL" id="QAZ67565.1"/>
    </source>
</evidence>
<dbReference type="GO" id="GO:0004422">
    <property type="term" value="F:hypoxanthine phosphoribosyltransferase activity"/>
    <property type="evidence" value="ECO:0007669"/>
    <property type="project" value="InterPro"/>
</dbReference>
<dbReference type="CDD" id="cd06223">
    <property type="entry name" value="PRTases_typeI"/>
    <property type="match status" value="1"/>
</dbReference>
<feature type="domain" description="Phosphoribosyltransferase" evidence="16">
    <location>
        <begin position="12"/>
        <end position="156"/>
    </location>
</feature>
<comment type="pathway">
    <text evidence="3 15">Purine metabolism; IMP biosynthesis via salvage pathway; IMP from hypoxanthine: step 1/1.</text>
</comment>
<evidence type="ECO:0000256" key="15">
    <source>
        <dbReference type="RuleBase" id="RU364099"/>
    </source>
</evidence>
<keyword evidence="7 15" id="KW-0328">Glycosyltransferase</keyword>
<comment type="similarity">
    <text evidence="4 15">Belongs to the purine/pyrimidine phosphoribosyltransferase family.</text>
</comment>
<gene>
    <name evidence="17" type="primary">hpt</name>
    <name evidence="17" type="ORF">C3Y92_10135</name>
</gene>
<dbReference type="UniPathway" id="UPA00591">
    <property type="reaction ID" value="UER00648"/>
</dbReference>
<dbReference type="GO" id="GO:0006178">
    <property type="term" value="P:guanine salvage"/>
    <property type="evidence" value="ECO:0007669"/>
    <property type="project" value="TreeGrafter"/>
</dbReference>
<keyword evidence="8 15" id="KW-0808">Transferase</keyword>
<dbReference type="SUPFAM" id="SSF53271">
    <property type="entry name" value="PRTase-like"/>
    <property type="match status" value="1"/>
</dbReference>
<evidence type="ECO:0000256" key="14">
    <source>
        <dbReference type="ARBA" id="ARBA00049402"/>
    </source>
</evidence>
<dbReference type="FunFam" id="3.40.50.2020:FF:000006">
    <property type="entry name" value="Hypoxanthine phosphoribosyltransferase"/>
    <property type="match status" value="1"/>
</dbReference>
<accession>A0A4P6HKS9</accession>
<dbReference type="PANTHER" id="PTHR43340">
    <property type="entry name" value="HYPOXANTHINE-GUANINE PHOSPHORIBOSYLTRANSFERASE"/>
    <property type="match status" value="1"/>
</dbReference>
<dbReference type="GO" id="GO:0052657">
    <property type="term" value="F:guanine phosphoribosyltransferase activity"/>
    <property type="evidence" value="ECO:0007669"/>
    <property type="project" value="UniProtKB-ARBA"/>
</dbReference>
<dbReference type="GO" id="GO:0005829">
    <property type="term" value="C:cytosol"/>
    <property type="evidence" value="ECO:0007669"/>
    <property type="project" value="TreeGrafter"/>
</dbReference>
<comment type="catalytic activity">
    <reaction evidence="14">
        <text>IMP + diphosphate = hypoxanthine + 5-phospho-alpha-D-ribose 1-diphosphate</text>
        <dbReference type="Rhea" id="RHEA:17973"/>
        <dbReference type="ChEBI" id="CHEBI:17368"/>
        <dbReference type="ChEBI" id="CHEBI:33019"/>
        <dbReference type="ChEBI" id="CHEBI:58017"/>
        <dbReference type="ChEBI" id="CHEBI:58053"/>
        <dbReference type="EC" id="2.4.2.8"/>
    </reaction>
    <physiologicalReaction direction="right-to-left" evidence="14">
        <dbReference type="Rhea" id="RHEA:17975"/>
    </physiologicalReaction>
</comment>
<keyword evidence="11 15" id="KW-0547">Nucleotide-binding</keyword>
<sequence>MSETLREVFGQAAVAARVAELGRDVSAAYAGQDVVLVGVLKGALPFMADLLRSLDFCPELDFVRVASYGAGVAPGALRFLMDLETDIAGRHVLLVEDIVDTGRSLAYLLNMLKERNPASIKVCTLLDKPYRREVDVPVDFVGFSAPPVFLVGYGMDIGERLRRLPAVYELIQE</sequence>
<evidence type="ECO:0000256" key="13">
    <source>
        <dbReference type="ARBA" id="ARBA00048811"/>
    </source>
</evidence>
<dbReference type="EC" id="2.4.2.8" evidence="5 15"/>
<keyword evidence="10 15" id="KW-0660">Purine salvage</keyword>
<evidence type="ECO:0000256" key="3">
    <source>
        <dbReference type="ARBA" id="ARBA00004669"/>
    </source>
</evidence>
<dbReference type="NCBIfam" id="TIGR01203">
    <property type="entry name" value="HGPRTase"/>
    <property type="match status" value="1"/>
</dbReference>
<dbReference type="GO" id="GO:0032263">
    <property type="term" value="P:GMP salvage"/>
    <property type="evidence" value="ECO:0007669"/>
    <property type="project" value="TreeGrafter"/>
</dbReference>
<dbReference type="InterPro" id="IPR029057">
    <property type="entry name" value="PRTase-like"/>
</dbReference>
<protein>
    <recommendedName>
        <fullName evidence="5 15">Hypoxanthine phosphoribosyltransferase</fullName>
        <ecNumber evidence="5 15">2.4.2.8</ecNumber>
    </recommendedName>
</protein>
<keyword evidence="12 15" id="KW-0460">Magnesium</keyword>
<dbReference type="Gene3D" id="3.40.50.2020">
    <property type="match status" value="1"/>
</dbReference>
<dbReference type="Pfam" id="PF00156">
    <property type="entry name" value="Pribosyltran"/>
    <property type="match status" value="1"/>
</dbReference>
<evidence type="ECO:0000256" key="2">
    <source>
        <dbReference type="ARBA" id="ARBA00004496"/>
    </source>
</evidence>
<comment type="subcellular location">
    <subcellularLocation>
        <location evidence="2 15">Cytoplasm</location>
    </subcellularLocation>
</comment>
<evidence type="ECO:0000256" key="6">
    <source>
        <dbReference type="ARBA" id="ARBA00022490"/>
    </source>
</evidence>
<comment type="catalytic activity">
    <reaction evidence="13">
        <text>GMP + diphosphate = guanine + 5-phospho-alpha-D-ribose 1-diphosphate</text>
        <dbReference type="Rhea" id="RHEA:25424"/>
        <dbReference type="ChEBI" id="CHEBI:16235"/>
        <dbReference type="ChEBI" id="CHEBI:33019"/>
        <dbReference type="ChEBI" id="CHEBI:58017"/>
        <dbReference type="ChEBI" id="CHEBI:58115"/>
        <dbReference type="EC" id="2.4.2.8"/>
    </reaction>
    <physiologicalReaction direction="right-to-left" evidence="13">
        <dbReference type="Rhea" id="RHEA:25426"/>
    </physiologicalReaction>
</comment>
<organism evidence="17 18">
    <name type="scientific">Solidesulfovibrio carbinolicus</name>
    <dbReference type="NCBI Taxonomy" id="296842"/>
    <lineage>
        <taxon>Bacteria</taxon>
        <taxon>Pseudomonadati</taxon>
        <taxon>Thermodesulfobacteriota</taxon>
        <taxon>Desulfovibrionia</taxon>
        <taxon>Desulfovibrionales</taxon>
        <taxon>Desulfovibrionaceae</taxon>
        <taxon>Solidesulfovibrio</taxon>
    </lineage>
</organism>
<name>A0A4P6HKS9_9BACT</name>
<dbReference type="InterPro" id="IPR000836">
    <property type="entry name" value="PRTase_dom"/>
</dbReference>
<dbReference type="GO" id="GO:0000166">
    <property type="term" value="F:nucleotide binding"/>
    <property type="evidence" value="ECO:0007669"/>
    <property type="project" value="UniProtKB-KW"/>
</dbReference>
<dbReference type="AlphaFoldDB" id="A0A4P6HKS9"/>
<evidence type="ECO:0000256" key="10">
    <source>
        <dbReference type="ARBA" id="ARBA00022726"/>
    </source>
</evidence>
<dbReference type="InterPro" id="IPR005904">
    <property type="entry name" value="Hxn_phspho_trans"/>
</dbReference>
<dbReference type="GO" id="GO:0032264">
    <property type="term" value="P:IMP salvage"/>
    <property type="evidence" value="ECO:0007669"/>
    <property type="project" value="UniProtKB-UniPathway"/>
</dbReference>
<dbReference type="KEGG" id="dcb:C3Y92_10135"/>
<evidence type="ECO:0000256" key="1">
    <source>
        <dbReference type="ARBA" id="ARBA00001946"/>
    </source>
</evidence>
<proteinExistence type="inferred from homology"/>
<dbReference type="InterPro" id="IPR050408">
    <property type="entry name" value="HGPRT"/>
</dbReference>
<evidence type="ECO:0000256" key="9">
    <source>
        <dbReference type="ARBA" id="ARBA00022723"/>
    </source>
</evidence>
<evidence type="ECO:0000259" key="16">
    <source>
        <dbReference type="Pfam" id="PF00156"/>
    </source>
</evidence>
<evidence type="ECO:0000313" key="18">
    <source>
        <dbReference type="Proteomes" id="UP000293296"/>
    </source>
</evidence>
<reference evidence="17 18" key="1">
    <citation type="submission" date="2018-02" db="EMBL/GenBank/DDBJ databases">
        <title>Genome sequence of Desulfovibrio carbinolicus DSM 3852.</title>
        <authorList>
            <person name="Wilbanks E."/>
            <person name="Skennerton C.T."/>
            <person name="Orphan V.J."/>
        </authorList>
    </citation>
    <scope>NUCLEOTIDE SEQUENCE [LARGE SCALE GENOMIC DNA]</scope>
    <source>
        <strain evidence="17 18">DSM 3852</strain>
    </source>
</reference>
<evidence type="ECO:0000256" key="4">
    <source>
        <dbReference type="ARBA" id="ARBA00008391"/>
    </source>
</evidence>
<evidence type="ECO:0000256" key="12">
    <source>
        <dbReference type="ARBA" id="ARBA00022842"/>
    </source>
</evidence>
<evidence type="ECO:0000256" key="5">
    <source>
        <dbReference type="ARBA" id="ARBA00011895"/>
    </source>
</evidence>
<dbReference type="Proteomes" id="UP000293296">
    <property type="component" value="Chromosome"/>
</dbReference>
<evidence type="ECO:0000256" key="11">
    <source>
        <dbReference type="ARBA" id="ARBA00022741"/>
    </source>
</evidence>
<evidence type="ECO:0000256" key="7">
    <source>
        <dbReference type="ARBA" id="ARBA00022676"/>
    </source>
</evidence>
<dbReference type="GO" id="GO:0000287">
    <property type="term" value="F:magnesium ion binding"/>
    <property type="evidence" value="ECO:0007669"/>
    <property type="project" value="TreeGrafter"/>
</dbReference>
<dbReference type="EMBL" id="CP026538">
    <property type="protein sequence ID" value="QAZ67565.1"/>
    <property type="molecule type" value="Genomic_DNA"/>
</dbReference>
<comment type="cofactor">
    <cofactor evidence="1 15">
        <name>Mg(2+)</name>
        <dbReference type="ChEBI" id="CHEBI:18420"/>
    </cofactor>
</comment>
<keyword evidence="6 15" id="KW-0963">Cytoplasm</keyword>
<keyword evidence="9 15" id="KW-0479">Metal-binding</keyword>
<evidence type="ECO:0000256" key="8">
    <source>
        <dbReference type="ARBA" id="ARBA00022679"/>
    </source>
</evidence>
<dbReference type="GO" id="GO:0046100">
    <property type="term" value="P:hypoxanthine metabolic process"/>
    <property type="evidence" value="ECO:0007669"/>
    <property type="project" value="TreeGrafter"/>
</dbReference>
<dbReference type="RefSeq" id="WP_129352266.1">
    <property type="nucleotide sequence ID" value="NZ_CP026538.1"/>
</dbReference>
<keyword evidence="18" id="KW-1185">Reference proteome</keyword>
<dbReference type="GO" id="GO:0006166">
    <property type="term" value="P:purine ribonucleoside salvage"/>
    <property type="evidence" value="ECO:0007669"/>
    <property type="project" value="UniProtKB-KW"/>
</dbReference>
<dbReference type="PANTHER" id="PTHR43340:SF1">
    <property type="entry name" value="HYPOXANTHINE PHOSPHORIBOSYLTRANSFERASE"/>
    <property type="match status" value="1"/>
</dbReference>
<dbReference type="OrthoDB" id="9802824at2"/>